<sequence length="194" mass="20852">MARQLHPLLAQQLESAGVDLPSLGHHGSSLLSLLHEISRTYERANVPCPPSTAPLPRSRPSSLGAATAVHACNTATSSPGPSVSSGDPVIAHAEVLKRILAKFRTRASSCIETLRRLHAEQEWLAFRREAHSLKGSSGYIAAWRLHKAAFTLQRVAEATNEGKPPEMPVEEAMAALEAEIGLVLAEIDKTMGEE</sequence>
<dbReference type="SMART" id="SM00073">
    <property type="entry name" value="HPT"/>
    <property type="match status" value="1"/>
</dbReference>
<reference evidence="3" key="2">
    <citation type="submission" date="2024-10" db="UniProtKB">
        <authorList>
            <consortium name="EnsemblProtists"/>
        </authorList>
    </citation>
    <scope>IDENTIFICATION</scope>
</reference>
<dbReference type="HOGENOM" id="CLU_1404829_0_0_1"/>
<dbReference type="InterPro" id="IPR008207">
    <property type="entry name" value="Sig_transdc_His_kin_Hpt_dom"/>
</dbReference>
<accession>A0A0D3JUB8</accession>
<dbReference type="PROSITE" id="PS50894">
    <property type="entry name" value="HPT"/>
    <property type="match status" value="1"/>
</dbReference>
<evidence type="ECO:0000259" key="2">
    <source>
        <dbReference type="PROSITE" id="PS50894"/>
    </source>
</evidence>
<protein>
    <recommendedName>
        <fullName evidence="2">HPt domain-containing protein</fullName>
    </recommendedName>
</protein>
<evidence type="ECO:0000256" key="1">
    <source>
        <dbReference type="PROSITE-ProRule" id="PRU00110"/>
    </source>
</evidence>
<organism evidence="3 4">
    <name type="scientific">Emiliania huxleyi (strain CCMP1516)</name>
    <dbReference type="NCBI Taxonomy" id="280463"/>
    <lineage>
        <taxon>Eukaryota</taxon>
        <taxon>Haptista</taxon>
        <taxon>Haptophyta</taxon>
        <taxon>Prymnesiophyceae</taxon>
        <taxon>Isochrysidales</taxon>
        <taxon>Noelaerhabdaceae</taxon>
        <taxon>Emiliania</taxon>
    </lineage>
</organism>
<dbReference type="GeneID" id="17272649"/>
<dbReference type="Proteomes" id="UP000013827">
    <property type="component" value="Unassembled WGS sequence"/>
</dbReference>
<proteinExistence type="predicted"/>
<dbReference type="CDD" id="cd00088">
    <property type="entry name" value="HPT"/>
    <property type="match status" value="1"/>
</dbReference>
<keyword evidence="1" id="KW-0597">Phosphoprotein</keyword>
<keyword evidence="4" id="KW-1185">Reference proteome</keyword>
<dbReference type="Gene3D" id="1.20.120.160">
    <property type="entry name" value="HPT domain"/>
    <property type="match status" value="1"/>
</dbReference>
<evidence type="ECO:0000313" key="3">
    <source>
        <dbReference type="EnsemblProtists" id="EOD27103"/>
    </source>
</evidence>
<dbReference type="GO" id="GO:0000160">
    <property type="term" value="P:phosphorelay signal transduction system"/>
    <property type="evidence" value="ECO:0007669"/>
    <property type="project" value="InterPro"/>
</dbReference>
<feature type="domain" description="HPt" evidence="2">
    <location>
        <begin position="92"/>
        <end position="190"/>
    </location>
</feature>
<dbReference type="Pfam" id="PF01627">
    <property type="entry name" value="Hpt"/>
    <property type="match status" value="1"/>
</dbReference>
<dbReference type="AlphaFoldDB" id="A0A0D3JUB8"/>
<dbReference type="RefSeq" id="XP_005779532.1">
    <property type="nucleotide sequence ID" value="XM_005779475.1"/>
</dbReference>
<dbReference type="InterPro" id="IPR036641">
    <property type="entry name" value="HPT_dom_sf"/>
</dbReference>
<reference evidence="4" key="1">
    <citation type="journal article" date="2013" name="Nature">
        <title>Pan genome of the phytoplankton Emiliania underpins its global distribution.</title>
        <authorList>
            <person name="Read B.A."/>
            <person name="Kegel J."/>
            <person name="Klute M.J."/>
            <person name="Kuo A."/>
            <person name="Lefebvre S.C."/>
            <person name="Maumus F."/>
            <person name="Mayer C."/>
            <person name="Miller J."/>
            <person name="Monier A."/>
            <person name="Salamov A."/>
            <person name="Young J."/>
            <person name="Aguilar M."/>
            <person name="Claverie J.M."/>
            <person name="Frickenhaus S."/>
            <person name="Gonzalez K."/>
            <person name="Herman E.K."/>
            <person name="Lin Y.C."/>
            <person name="Napier J."/>
            <person name="Ogata H."/>
            <person name="Sarno A.F."/>
            <person name="Shmutz J."/>
            <person name="Schroeder D."/>
            <person name="de Vargas C."/>
            <person name="Verret F."/>
            <person name="von Dassow P."/>
            <person name="Valentin K."/>
            <person name="Van de Peer Y."/>
            <person name="Wheeler G."/>
            <person name="Dacks J.B."/>
            <person name="Delwiche C.F."/>
            <person name="Dyhrman S.T."/>
            <person name="Glockner G."/>
            <person name="John U."/>
            <person name="Richards T."/>
            <person name="Worden A.Z."/>
            <person name="Zhang X."/>
            <person name="Grigoriev I.V."/>
            <person name="Allen A.E."/>
            <person name="Bidle K."/>
            <person name="Borodovsky M."/>
            <person name="Bowler C."/>
            <person name="Brownlee C."/>
            <person name="Cock J.M."/>
            <person name="Elias M."/>
            <person name="Gladyshev V.N."/>
            <person name="Groth M."/>
            <person name="Guda C."/>
            <person name="Hadaegh A."/>
            <person name="Iglesias-Rodriguez M.D."/>
            <person name="Jenkins J."/>
            <person name="Jones B.M."/>
            <person name="Lawson T."/>
            <person name="Leese F."/>
            <person name="Lindquist E."/>
            <person name="Lobanov A."/>
            <person name="Lomsadze A."/>
            <person name="Malik S.B."/>
            <person name="Marsh M.E."/>
            <person name="Mackinder L."/>
            <person name="Mock T."/>
            <person name="Mueller-Roeber B."/>
            <person name="Pagarete A."/>
            <person name="Parker M."/>
            <person name="Probert I."/>
            <person name="Quesneville H."/>
            <person name="Raines C."/>
            <person name="Rensing S.A."/>
            <person name="Riano-Pachon D.M."/>
            <person name="Richier S."/>
            <person name="Rokitta S."/>
            <person name="Shiraiwa Y."/>
            <person name="Soanes D.M."/>
            <person name="van der Giezen M."/>
            <person name="Wahlund T.M."/>
            <person name="Williams B."/>
            <person name="Wilson W."/>
            <person name="Wolfe G."/>
            <person name="Wurch L.L."/>
        </authorList>
    </citation>
    <scope>NUCLEOTIDE SEQUENCE</scope>
</reference>
<dbReference type="EnsemblProtists" id="EOD27103">
    <property type="protein sequence ID" value="EOD27103"/>
    <property type="gene ID" value="EMIHUDRAFT_100277"/>
</dbReference>
<feature type="modified residue" description="Phosphohistidine" evidence="1">
    <location>
        <position position="131"/>
    </location>
</feature>
<dbReference type="SUPFAM" id="SSF47226">
    <property type="entry name" value="Histidine-containing phosphotransfer domain, HPT domain"/>
    <property type="match status" value="1"/>
</dbReference>
<dbReference type="PaxDb" id="2903-EOD27103"/>
<dbReference type="KEGG" id="ehx:EMIHUDRAFT_100277"/>
<name>A0A0D3JUB8_EMIH1</name>
<evidence type="ECO:0000313" key="4">
    <source>
        <dbReference type="Proteomes" id="UP000013827"/>
    </source>
</evidence>